<dbReference type="PANTHER" id="PTHR30204">
    <property type="entry name" value="REDOX-CYCLING DRUG-SENSING TRANSCRIPTIONAL ACTIVATOR SOXR"/>
    <property type="match status" value="1"/>
</dbReference>
<evidence type="ECO:0000256" key="1">
    <source>
        <dbReference type="ARBA" id="ARBA00023125"/>
    </source>
</evidence>
<comment type="caution">
    <text evidence="3">The sequence shown here is derived from an EMBL/GenBank/DDBJ whole genome shotgun (WGS) entry which is preliminary data.</text>
</comment>
<proteinExistence type="predicted"/>
<dbReference type="RefSeq" id="WP_184548487.1">
    <property type="nucleotide sequence ID" value="NZ_JACHMP010000001.1"/>
</dbReference>
<dbReference type="CDD" id="cd00592">
    <property type="entry name" value="HTH_MerR-like"/>
    <property type="match status" value="1"/>
</dbReference>
<dbReference type="GO" id="GO:0003677">
    <property type="term" value="F:DNA binding"/>
    <property type="evidence" value="ECO:0007669"/>
    <property type="project" value="UniProtKB-KW"/>
</dbReference>
<keyword evidence="1 3" id="KW-0238">DNA-binding</keyword>
<dbReference type="InterPro" id="IPR047057">
    <property type="entry name" value="MerR_fam"/>
</dbReference>
<sequence>MLTIGDLARHCGTTPKAIRLYHRKGLLPEPDRAANGYRLYDATALIRLRRIRGMRDLGLPLSRIGDLLDGQAAAMHDALFELRDELDEQAALIARKRSALEQLLRDDRDPELPARLGTALATLRAAGLPAPILNRDREDLLLVITLADDPAATTEQLTTMYETLATAPNLSRYVELSRRFAALADGGHEPAELDRLARDYTGFLLTALPALGRTDAPAHGGKDFSELLGEYDESTLGPAQLAVLNAVHENLGAHLETVIPQAPS</sequence>
<evidence type="ECO:0000259" key="2">
    <source>
        <dbReference type="PROSITE" id="PS50937"/>
    </source>
</evidence>
<accession>A0A7W9ME51</accession>
<evidence type="ECO:0000313" key="3">
    <source>
        <dbReference type="EMBL" id="MBB5816944.1"/>
    </source>
</evidence>
<dbReference type="SMART" id="SM00422">
    <property type="entry name" value="HTH_MERR"/>
    <property type="match status" value="1"/>
</dbReference>
<reference evidence="3 4" key="1">
    <citation type="submission" date="2020-08" db="EMBL/GenBank/DDBJ databases">
        <title>Sequencing the genomes of 1000 actinobacteria strains.</title>
        <authorList>
            <person name="Klenk H.-P."/>
        </authorList>
    </citation>
    <scope>NUCLEOTIDE SEQUENCE [LARGE SCALE GENOMIC DNA]</scope>
    <source>
        <strain evidence="3 4">DSM 46887</strain>
    </source>
</reference>
<dbReference type="Gene3D" id="1.10.1660.10">
    <property type="match status" value="1"/>
</dbReference>
<dbReference type="GO" id="GO:0003700">
    <property type="term" value="F:DNA-binding transcription factor activity"/>
    <property type="evidence" value="ECO:0007669"/>
    <property type="project" value="InterPro"/>
</dbReference>
<dbReference type="Proteomes" id="UP000540685">
    <property type="component" value="Unassembled WGS sequence"/>
</dbReference>
<name>A0A7W9ME51_9ACTN</name>
<dbReference type="InterPro" id="IPR009061">
    <property type="entry name" value="DNA-bd_dom_put_sf"/>
</dbReference>
<protein>
    <submittedName>
        <fullName evidence="3">DNA-binding transcriptional MerR regulator</fullName>
    </submittedName>
</protein>
<dbReference type="PRINTS" id="PR00040">
    <property type="entry name" value="HTHMERR"/>
</dbReference>
<dbReference type="PROSITE" id="PS50937">
    <property type="entry name" value="HTH_MERR_2"/>
    <property type="match status" value="1"/>
</dbReference>
<organism evidence="3 4">
    <name type="scientific">Streptosporangium becharense</name>
    <dbReference type="NCBI Taxonomy" id="1816182"/>
    <lineage>
        <taxon>Bacteria</taxon>
        <taxon>Bacillati</taxon>
        <taxon>Actinomycetota</taxon>
        <taxon>Actinomycetes</taxon>
        <taxon>Streptosporangiales</taxon>
        <taxon>Streptosporangiaceae</taxon>
        <taxon>Streptosporangium</taxon>
    </lineage>
</organism>
<feature type="domain" description="HTH merR-type" evidence="2">
    <location>
        <begin position="1"/>
        <end position="70"/>
    </location>
</feature>
<dbReference type="PANTHER" id="PTHR30204:SF93">
    <property type="entry name" value="HTH MERR-TYPE DOMAIN-CONTAINING PROTEIN"/>
    <property type="match status" value="1"/>
</dbReference>
<dbReference type="Pfam" id="PF13411">
    <property type="entry name" value="MerR_1"/>
    <property type="match status" value="1"/>
</dbReference>
<dbReference type="InterPro" id="IPR000551">
    <property type="entry name" value="MerR-type_HTH_dom"/>
</dbReference>
<dbReference type="SUPFAM" id="SSF46955">
    <property type="entry name" value="Putative DNA-binding domain"/>
    <property type="match status" value="1"/>
</dbReference>
<dbReference type="AlphaFoldDB" id="A0A7W9ME51"/>
<evidence type="ECO:0000313" key="4">
    <source>
        <dbReference type="Proteomes" id="UP000540685"/>
    </source>
</evidence>
<dbReference type="EMBL" id="JACHMP010000001">
    <property type="protein sequence ID" value="MBB5816944.1"/>
    <property type="molecule type" value="Genomic_DNA"/>
</dbReference>
<keyword evidence="4" id="KW-1185">Reference proteome</keyword>
<gene>
    <name evidence="3" type="ORF">F4562_000006</name>
</gene>